<dbReference type="GO" id="GO:0005829">
    <property type="term" value="C:cytosol"/>
    <property type="evidence" value="ECO:0007669"/>
    <property type="project" value="TreeGrafter"/>
</dbReference>
<dbReference type="InterPro" id="IPR023214">
    <property type="entry name" value="HAD_sf"/>
</dbReference>
<name>A0A1H7FSH9_9SPHI</name>
<gene>
    <name evidence="1" type="ORF">SAMN05421740_101450</name>
</gene>
<accession>A0A1H7FSH9</accession>
<dbReference type="InterPro" id="IPR023198">
    <property type="entry name" value="PGP-like_dom2"/>
</dbReference>
<dbReference type="InterPro" id="IPR050155">
    <property type="entry name" value="HAD-like_hydrolase_sf"/>
</dbReference>
<dbReference type="RefSeq" id="WP_090602416.1">
    <property type="nucleotide sequence ID" value="NZ_FNZR01000001.1"/>
</dbReference>
<evidence type="ECO:0000313" key="2">
    <source>
        <dbReference type="Proteomes" id="UP000198916"/>
    </source>
</evidence>
<dbReference type="STRING" id="332977.SAMN05421740_101450"/>
<dbReference type="SFLD" id="SFLDS00003">
    <property type="entry name" value="Haloacid_Dehalogenase"/>
    <property type="match status" value="1"/>
</dbReference>
<dbReference type="Pfam" id="PF13419">
    <property type="entry name" value="HAD_2"/>
    <property type="match status" value="1"/>
</dbReference>
<protein>
    <submittedName>
        <fullName evidence="1">Phosphonatase-like hydrolase</fullName>
    </submittedName>
</protein>
<dbReference type="GO" id="GO:0006281">
    <property type="term" value="P:DNA repair"/>
    <property type="evidence" value="ECO:0007669"/>
    <property type="project" value="TreeGrafter"/>
</dbReference>
<keyword evidence="1" id="KW-0378">Hydrolase</keyword>
<keyword evidence="2" id="KW-1185">Reference proteome</keyword>
<dbReference type="GO" id="GO:0008967">
    <property type="term" value="F:phosphoglycolate phosphatase activity"/>
    <property type="evidence" value="ECO:0007669"/>
    <property type="project" value="TreeGrafter"/>
</dbReference>
<dbReference type="PANTHER" id="PTHR43434">
    <property type="entry name" value="PHOSPHOGLYCOLATE PHOSPHATASE"/>
    <property type="match status" value="1"/>
</dbReference>
<dbReference type="Proteomes" id="UP000198916">
    <property type="component" value="Unassembled WGS sequence"/>
</dbReference>
<dbReference type="NCBIfam" id="TIGR01549">
    <property type="entry name" value="HAD-SF-IA-v1"/>
    <property type="match status" value="1"/>
</dbReference>
<reference evidence="2" key="1">
    <citation type="submission" date="2016-10" db="EMBL/GenBank/DDBJ databases">
        <authorList>
            <person name="Varghese N."/>
            <person name="Submissions S."/>
        </authorList>
    </citation>
    <scope>NUCLEOTIDE SEQUENCE [LARGE SCALE GENOMIC DNA]</scope>
    <source>
        <strain evidence="2">Jip14</strain>
    </source>
</reference>
<dbReference type="OrthoDB" id="5504491at2"/>
<dbReference type="SFLD" id="SFLDG01129">
    <property type="entry name" value="C1.5:_HAD__Beta-PGM__Phosphata"/>
    <property type="match status" value="1"/>
</dbReference>
<dbReference type="SUPFAM" id="SSF56784">
    <property type="entry name" value="HAD-like"/>
    <property type="match status" value="1"/>
</dbReference>
<dbReference type="InterPro" id="IPR041492">
    <property type="entry name" value="HAD_2"/>
</dbReference>
<dbReference type="InterPro" id="IPR006439">
    <property type="entry name" value="HAD-SF_hydro_IA"/>
</dbReference>
<dbReference type="PANTHER" id="PTHR43434:SF19">
    <property type="entry name" value="PHOSPHONOACETALDEHYDE HYDROLASE"/>
    <property type="match status" value="1"/>
</dbReference>
<dbReference type="Gene3D" id="3.40.50.1000">
    <property type="entry name" value="HAD superfamily/HAD-like"/>
    <property type="match status" value="1"/>
</dbReference>
<dbReference type="AlphaFoldDB" id="A0A1H7FSH9"/>
<dbReference type="InterPro" id="IPR036412">
    <property type="entry name" value="HAD-like_sf"/>
</dbReference>
<sequence>MDIALIVFDIAGTTVKDDNKVGEAFRATLEKFGYHVPLEQINPYMGYEKHEAIKEILKTHQNGGATIDDAHISAIHRSFVGRMIRYYETSDEIEALPHVEETFTVLHQKGVKIAINTGFSRNIADVIVEKLGWYESELVDYVIASDEVPRGRPYPDMIRQLMAKAGVTDPLKVAKVGDTEVDINEGRNAGCKYIIGITTGAYAREELQKHHPTHIVDDIREVVDIIEKQ</sequence>
<dbReference type="Gene3D" id="1.10.150.240">
    <property type="entry name" value="Putative phosphatase, domain 2"/>
    <property type="match status" value="1"/>
</dbReference>
<proteinExistence type="predicted"/>
<evidence type="ECO:0000313" key="1">
    <source>
        <dbReference type="EMBL" id="SEK28928.1"/>
    </source>
</evidence>
<dbReference type="EMBL" id="FNZR01000001">
    <property type="protein sequence ID" value="SEK28928.1"/>
    <property type="molecule type" value="Genomic_DNA"/>
</dbReference>
<organism evidence="1 2">
    <name type="scientific">Parapedobacter koreensis</name>
    <dbReference type="NCBI Taxonomy" id="332977"/>
    <lineage>
        <taxon>Bacteria</taxon>
        <taxon>Pseudomonadati</taxon>
        <taxon>Bacteroidota</taxon>
        <taxon>Sphingobacteriia</taxon>
        <taxon>Sphingobacteriales</taxon>
        <taxon>Sphingobacteriaceae</taxon>
        <taxon>Parapedobacter</taxon>
    </lineage>
</organism>
<dbReference type="SFLD" id="SFLDG01135">
    <property type="entry name" value="C1.5.6:_HAD__Beta-PGM__Phospha"/>
    <property type="match status" value="1"/>
</dbReference>